<dbReference type="GO" id="GO:0030246">
    <property type="term" value="F:carbohydrate binding"/>
    <property type="evidence" value="ECO:0007669"/>
    <property type="project" value="InterPro"/>
</dbReference>
<dbReference type="Gene3D" id="1.20.1610.10">
    <property type="entry name" value="alpha-1,2-mannosidases domains"/>
    <property type="match status" value="1"/>
</dbReference>
<evidence type="ECO:0000259" key="2">
    <source>
        <dbReference type="Pfam" id="PF17678"/>
    </source>
</evidence>
<dbReference type="InterPro" id="IPR005887">
    <property type="entry name" value="GH92_a_mannosidase_put"/>
</dbReference>
<reference evidence="3 4" key="1">
    <citation type="submission" date="2017-05" db="EMBL/GenBank/DDBJ databases">
        <title>Vagococcus spp. assemblies.</title>
        <authorList>
            <person name="Gulvik C.A."/>
        </authorList>
    </citation>
    <scope>NUCLEOTIDE SEQUENCE [LARGE SCALE GENOMIC DNA]</scope>
    <source>
        <strain evidence="3 4">NCFB 2777</strain>
    </source>
</reference>
<dbReference type="Pfam" id="PF17678">
    <property type="entry name" value="Glyco_hydro_92N"/>
    <property type="match status" value="1"/>
</dbReference>
<comment type="caution">
    <text evidence="3">The sequence shown here is derived from an EMBL/GenBank/DDBJ whole genome shotgun (WGS) entry which is preliminary data.</text>
</comment>
<dbReference type="InterPro" id="IPR008928">
    <property type="entry name" value="6-hairpin_glycosidase_sf"/>
</dbReference>
<dbReference type="Gene3D" id="3.30.2080.10">
    <property type="entry name" value="GH92 mannosidase domain"/>
    <property type="match status" value="1"/>
</dbReference>
<dbReference type="SUPFAM" id="SSF48208">
    <property type="entry name" value="Six-hairpin glycosidases"/>
    <property type="match status" value="1"/>
</dbReference>
<dbReference type="NCBIfam" id="TIGR01180">
    <property type="entry name" value="aman2_put"/>
    <property type="match status" value="1"/>
</dbReference>
<dbReference type="GO" id="GO:0000224">
    <property type="term" value="F:peptide-N4-(N-acetyl-beta-glucosaminyl)asparagine amidase activity"/>
    <property type="evidence" value="ECO:0007669"/>
    <property type="project" value="TreeGrafter"/>
</dbReference>
<dbReference type="GO" id="GO:0006516">
    <property type="term" value="P:glycoprotein catabolic process"/>
    <property type="evidence" value="ECO:0007669"/>
    <property type="project" value="TreeGrafter"/>
</dbReference>
<dbReference type="GO" id="GO:0005829">
    <property type="term" value="C:cytosol"/>
    <property type="evidence" value="ECO:0007669"/>
    <property type="project" value="TreeGrafter"/>
</dbReference>
<dbReference type="GO" id="GO:0005975">
    <property type="term" value="P:carbohydrate metabolic process"/>
    <property type="evidence" value="ECO:0007669"/>
    <property type="project" value="InterPro"/>
</dbReference>
<dbReference type="InterPro" id="IPR014718">
    <property type="entry name" value="GH-type_carb-bd"/>
</dbReference>
<gene>
    <name evidence="3" type="ORF">CBF35_08290</name>
</gene>
<feature type="domain" description="Glycosyl hydrolase family 92 N-terminal" evidence="2">
    <location>
        <begin position="10"/>
        <end position="226"/>
    </location>
</feature>
<dbReference type="FunFam" id="3.30.2080.10:FF:000001">
    <property type="entry name" value="Alpha-1,2-mannosidase subfamily"/>
    <property type="match status" value="1"/>
</dbReference>
<sequence>MLHLENLLKIDTRQGTNNQHSYSNGNCLPYTTTPFGMNHYVVQTTDQKGSWFFNPHDRTFQGIRLTHQPSPWMGDFSHLLFSPIAGDLYGSSLFHQQSSYRTEEAVFAPHYLKVKQERYQITSEFTPTTYGGCLLNHYAGKGQSGFVLRSEGPCQWQIDPQTGTLKGYLSNFSGCEDPEFKMYVSFTFDQAIDSRTSGFYQEGDFVKGLKFNGTDGAIVVRFQETKVMTTHFASSFLSAEQADLNLAQIKAASFQELQQAAGETWLEYLNRIEVSSRNEEQVKTFYGCLYRTCLFPQKFYEINQAGQAEHYDTLSRTIKPGVLYTNNGFWDTYKTVYPLYSLIAPTEYAEMLTGFLNSYRNAGFLPKWLSPDERGLMPGTLIDAVIADAAVKGIASELMPELLEAMLVAATTQSPNGNYGRRGTLDYLKYGYVPLSHHESVNHTLDYAYSDYCIARVAETLNQKELRSQYDKQSRNFLNLFDPQTGAMRAKDIEGNFRESFELDRWGLDYAEGSSWQNGFATYHDFAALIKAYGGTEQFNQKLTELCNTPPTYGVTGYGYEIHEMSEMAAVDFGQVALSNQPSFHLPYLFNYIGKPSTTQVVVKQLMTELFNSSWDGYPGDEDNGSMSAWYIFSTLGFYPVCPGSGEYVTGIPLFDEAVIHLGNGQQLTIKTQGNHRHANFVTNIQRNSEDYQPLFFTHDDLMTGGKLDFQLGLAPTEREYTNQQKPASLSSY</sequence>
<dbReference type="InterPro" id="IPR012939">
    <property type="entry name" value="Glyco_hydro_92"/>
</dbReference>
<dbReference type="Proteomes" id="UP000287239">
    <property type="component" value="Unassembled WGS sequence"/>
</dbReference>
<dbReference type="Gene3D" id="2.70.98.10">
    <property type="match status" value="1"/>
</dbReference>
<dbReference type="OrthoDB" id="9804511at2"/>
<dbReference type="GeneID" id="98568366"/>
<dbReference type="InterPro" id="IPR041371">
    <property type="entry name" value="GH92_N"/>
</dbReference>
<dbReference type="PANTHER" id="PTHR12143:SF43">
    <property type="entry name" value="PUTATIVE-RELATED"/>
    <property type="match status" value="1"/>
</dbReference>
<dbReference type="InterPro" id="IPR050883">
    <property type="entry name" value="PNGase"/>
</dbReference>
<keyword evidence="4" id="KW-1185">Reference proteome</keyword>
<dbReference type="RefSeq" id="WP_126780004.1">
    <property type="nucleotide sequence ID" value="NZ_NGJU01000011.1"/>
</dbReference>
<dbReference type="EMBL" id="NGJU01000011">
    <property type="protein sequence ID" value="RST95173.1"/>
    <property type="molecule type" value="Genomic_DNA"/>
</dbReference>
<evidence type="ECO:0000313" key="3">
    <source>
        <dbReference type="EMBL" id="RST95173.1"/>
    </source>
</evidence>
<dbReference type="AlphaFoldDB" id="A0A429ZNA7"/>
<evidence type="ECO:0000313" key="4">
    <source>
        <dbReference type="Proteomes" id="UP000287239"/>
    </source>
</evidence>
<name>A0A429ZNA7_9ENTE</name>
<evidence type="ECO:0000259" key="1">
    <source>
        <dbReference type="Pfam" id="PF07971"/>
    </source>
</evidence>
<organism evidence="3 4">
    <name type="scientific">Vagococcus salmoninarum</name>
    <dbReference type="NCBI Taxonomy" id="2739"/>
    <lineage>
        <taxon>Bacteria</taxon>
        <taxon>Bacillati</taxon>
        <taxon>Bacillota</taxon>
        <taxon>Bacilli</taxon>
        <taxon>Lactobacillales</taxon>
        <taxon>Enterococcaceae</taxon>
        <taxon>Vagococcus</taxon>
    </lineage>
</organism>
<dbReference type="Gene3D" id="1.20.1050.60">
    <property type="entry name" value="alpha-1,2-mannosidase"/>
    <property type="match status" value="1"/>
</dbReference>
<dbReference type="Pfam" id="PF07971">
    <property type="entry name" value="Glyco_hydro_92"/>
    <property type="match status" value="1"/>
</dbReference>
<dbReference type="PANTHER" id="PTHR12143">
    <property type="entry name" value="PEPTIDE N-GLYCANASE PNGASE -RELATED"/>
    <property type="match status" value="1"/>
</dbReference>
<protein>
    <submittedName>
        <fullName evidence="3">Alpha-mannosidase</fullName>
    </submittedName>
</protein>
<proteinExistence type="predicted"/>
<feature type="domain" description="Glycosyl hydrolase family 92" evidence="1">
    <location>
        <begin position="241"/>
        <end position="713"/>
    </location>
</feature>
<accession>A0A429ZNA7</accession>